<dbReference type="PANTHER" id="PTHR43034">
    <property type="entry name" value="ION-TRANSLOCATING OXIDOREDUCTASE COMPLEX SUBUNIT C"/>
    <property type="match status" value="1"/>
</dbReference>
<dbReference type="InterPro" id="IPR011538">
    <property type="entry name" value="Nuo51_FMN-bd"/>
</dbReference>
<keyword evidence="3" id="KW-0479">Metal-binding</keyword>
<dbReference type="InterPro" id="IPR019554">
    <property type="entry name" value="Soluble_ligand-bd"/>
</dbReference>
<dbReference type="Gene3D" id="3.40.50.11540">
    <property type="entry name" value="NADH-ubiquinone oxidoreductase 51kDa subunit"/>
    <property type="match status" value="1"/>
</dbReference>
<dbReference type="Pfam" id="PF13375">
    <property type="entry name" value="RnfC_N"/>
    <property type="match status" value="1"/>
</dbReference>
<dbReference type="Pfam" id="PF10531">
    <property type="entry name" value="SLBB"/>
    <property type="match status" value="1"/>
</dbReference>
<dbReference type="InterPro" id="IPR017054">
    <property type="entry name" value="PduS"/>
</dbReference>
<evidence type="ECO:0000256" key="4">
    <source>
        <dbReference type="ARBA" id="ARBA00022737"/>
    </source>
</evidence>
<evidence type="ECO:0000256" key="3">
    <source>
        <dbReference type="ARBA" id="ARBA00022723"/>
    </source>
</evidence>
<evidence type="ECO:0000256" key="5">
    <source>
        <dbReference type="ARBA" id="ARBA00022982"/>
    </source>
</evidence>
<dbReference type="AlphaFoldDB" id="A0A6N2ZYW5"/>
<proteinExistence type="predicted"/>
<dbReference type="GO" id="GO:0009055">
    <property type="term" value="F:electron transfer activity"/>
    <property type="evidence" value="ECO:0007669"/>
    <property type="project" value="InterPro"/>
</dbReference>
<evidence type="ECO:0000256" key="7">
    <source>
        <dbReference type="ARBA" id="ARBA00023014"/>
    </source>
</evidence>
<evidence type="ECO:0000259" key="8">
    <source>
        <dbReference type="PROSITE" id="PS51379"/>
    </source>
</evidence>
<evidence type="ECO:0000313" key="9">
    <source>
        <dbReference type="EMBL" id="VYT81732.1"/>
    </source>
</evidence>
<dbReference type="SUPFAM" id="SSF46548">
    <property type="entry name" value="alpha-helical ferredoxin"/>
    <property type="match status" value="1"/>
</dbReference>
<keyword evidence="5" id="KW-0249">Electron transport</keyword>
<evidence type="ECO:0000256" key="6">
    <source>
        <dbReference type="ARBA" id="ARBA00023004"/>
    </source>
</evidence>
<keyword evidence="1" id="KW-0813">Transport</keyword>
<dbReference type="PROSITE" id="PS51379">
    <property type="entry name" value="4FE4S_FER_2"/>
    <property type="match status" value="1"/>
</dbReference>
<keyword evidence="6" id="KW-0408">Iron</keyword>
<dbReference type="GO" id="GO:0046872">
    <property type="term" value="F:metal ion binding"/>
    <property type="evidence" value="ECO:0007669"/>
    <property type="project" value="UniProtKB-KW"/>
</dbReference>
<dbReference type="GO" id="GO:0051539">
    <property type="term" value="F:4 iron, 4 sulfur cluster binding"/>
    <property type="evidence" value="ECO:0007669"/>
    <property type="project" value="UniProtKB-KW"/>
</dbReference>
<dbReference type="InterPro" id="IPR026902">
    <property type="entry name" value="RnfC_N"/>
</dbReference>
<dbReference type="InterPro" id="IPR009051">
    <property type="entry name" value="Helical_ferredxn"/>
</dbReference>
<keyword evidence="7" id="KW-0411">Iron-sulfur</keyword>
<dbReference type="GO" id="GO:0016020">
    <property type="term" value="C:membrane"/>
    <property type="evidence" value="ECO:0007669"/>
    <property type="project" value="InterPro"/>
</dbReference>
<sequence>MKLTKLIYEAGIIGCGGAGFPTHAKYNGTIETIIINGAECEPLLQTDRYLMRNKARELIQAADMLLRETGAGRCVIALKHSYTREIKALEEAIQSFSSSVSLHRLESFFPAGDEQTIVYEVTGNVVPPGGIPLNVGCVVSNAATLFCIYEAMEGRPFTQKYLTVTGAVGKPVIAKVPIGTPVSECLKLAGGPLIPDYVVVNGGPMMGKLLTKEEAENAWVTKTMSGLIVLPADSSIARRSEVTVRHMLNRAKSACIQCSFCSQLCPRALLGHPLKPHRIMRKLASCHDITEILDDSDIRNAALCCECGICEIFACPMGLQPRRINGILKGELAKAGLRYQRPEGEWKADPDRNMRKAPTGRVASRAGVAAYEAVQIDELAVLPSGAAGTVRLALRQSIGAPSYPVVKDGERVEEGRLIAVCPDGSLGSALHASVSGVVKVEEQYLEIKASGS</sequence>
<name>A0A6N2ZYW5_CLOSY</name>
<dbReference type="Gene3D" id="1.10.1060.10">
    <property type="entry name" value="Alpha-helical ferredoxin"/>
    <property type="match status" value="1"/>
</dbReference>
<dbReference type="SUPFAM" id="SSF142019">
    <property type="entry name" value="Nqo1 FMN-binding domain-like"/>
    <property type="match status" value="1"/>
</dbReference>
<dbReference type="InterPro" id="IPR017900">
    <property type="entry name" value="4Fe4S_Fe_S_CS"/>
</dbReference>
<evidence type="ECO:0000256" key="1">
    <source>
        <dbReference type="ARBA" id="ARBA00022448"/>
    </source>
</evidence>
<dbReference type="Pfam" id="PF01512">
    <property type="entry name" value="Complex1_51K"/>
    <property type="match status" value="1"/>
</dbReference>
<dbReference type="PIRSF" id="PIRSF036408">
    <property type="entry name" value="PduS_prd"/>
    <property type="match status" value="1"/>
</dbReference>
<feature type="domain" description="4Fe-4S ferredoxin-type" evidence="8">
    <location>
        <begin position="244"/>
        <end position="275"/>
    </location>
</feature>
<dbReference type="InterPro" id="IPR017896">
    <property type="entry name" value="4Fe4S_Fe-S-bd"/>
</dbReference>
<reference evidence="9" key="1">
    <citation type="submission" date="2019-11" db="EMBL/GenBank/DDBJ databases">
        <authorList>
            <person name="Feng L."/>
        </authorList>
    </citation>
    <scope>NUCLEOTIDE SEQUENCE</scope>
    <source>
        <strain evidence="9">CsymbiosumLFYP84</strain>
    </source>
</reference>
<organism evidence="9">
    <name type="scientific">Clostridium symbiosum</name>
    <name type="common">Bacteroides symbiosus</name>
    <dbReference type="NCBI Taxonomy" id="1512"/>
    <lineage>
        <taxon>Bacteria</taxon>
        <taxon>Bacillati</taxon>
        <taxon>Bacillota</taxon>
        <taxon>Clostridia</taxon>
        <taxon>Lachnospirales</taxon>
        <taxon>Lachnospiraceae</taxon>
        <taxon>Otoolea</taxon>
    </lineage>
</organism>
<dbReference type="PROSITE" id="PS00198">
    <property type="entry name" value="4FE4S_FER_1"/>
    <property type="match status" value="1"/>
</dbReference>
<dbReference type="Gene3D" id="3.10.20.600">
    <property type="match status" value="1"/>
</dbReference>
<dbReference type="EMBL" id="CACRUA010000007">
    <property type="protein sequence ID" value="VYT81732.1"/>
    <property type="molecule type" value="Genomic_DNA"/>
</dbReference>
<keyword evidence="4" id="KW-0677">Repeat</keyword>
<dbReference type="PANTHER" id="PTHR43034:SF2">
    <property type="entry name" value="ION-TRANSLOCATING OXIDOREDUCTASE COMPLEX SUBUNIT C"/>
    <property type="match status" value="1"/>
</dbReference>
<dbReference type="InterPro" id="IPR037225">
    <property type="entry name" value="Nuo51_FMN-bd_sf"/>
</dbReference>
<dbReference type="Pfam" id="PF13534">
    <property type="entry name" value="Fer4_17"/>
    <property type="match status" value="1"/>
</dbReference>
<accession>A0A6N2ZYW5</accession>
<gene>
    <name evidence="9" type="primary">rnfC_1</name>
    <name evidence="9" type="ORF">CSLFYP84_00649</name>
</gene>
<evidence type="ECO:0000256" key="2">
    <source>
        <dbReference type="ARBA" id="ARBA00022485"/>
    </source>
</evidence>
<protein>
    <submittedName>
        <fullName evidence="9">Electron transport complex protein RnfC</fullName>
    </submittedName>
</protein>
<dbReference type="RefSeq" id="WP_156684344.1">
    <property type="nucleotide sequence ID" value="NZ_CACRUA010000007.1"/>
</dbReference>
<keyword evidence="2" id="KW-0004">4Fe-4S</keyword>
<dbReference type="InterPro" id="IPR010208">
    <property type="entry name" value="Ion_transpt_RnfC/RsxC"/>
</dbReference>
<dbReference type="SUPFAM" id="SSF142984">
    <property type="entry name" value="Nqo1 middle domain-like"/>
    <property type="match status" value="1"/>
</dbReference>